<feature type="transmembrane region" description="Helical" evidence="1">
    <location>
        <begin position="299"/>
        <end position="320"/>
    </location>
</feature>
<dbReference type="EMBL" id="MWPV01000005">
    <property type="protein sequence ID" value="OUL56730.1"/>
    <property type="molecule type" value="Genomic_DNA"/>
</dbReference>
<comment type="caution">
    <text evidence="2">The sequence shown here is derived from an EMBL/GenBank/DDBJ whole genome shotgun (WGS) entry which is preliminary data.</text>
</comment>
<keyword evidence="3" id="KW-1185">Reference proteome</keyword>
<gene>
    <name evidence="2" type="ORF">B1199_15250</name>
</gene>
<feature type="transmembrane region" description="Helical" evidence="1">
    <location>
        <begin position="226"/>
        <end position="244"/>
    </location>
</feature>
<keyword evidence="1" id="KW-0472">Membrane</keyword>
<feature type="transmembrane region" description="Helical" evidence="1">
    <location>
        <begin position="327"/>
        <end position="345"/>
    </location>
</feature>
<dbReference type="RefSeq" id="WP_086744984.1">
    <property type="nucleotide sequence ID" value="NZ_MWPV01000005.1"/>
</dbReference>
<accession>A0A244CM93</accession>
<organism evidence="2 3">
    <name type="scientific">Pseudoalteromonas ulvae</name>
    <dbReference type="NCBI Taxonomy" id="107327"/>
    <lineage>
        <taxon>Bacteria</taxon>
        <taxon>Pseudomonadati</taxon>
        <taxon>Pseudomonadota</taxon>
        <taxon>Gammaproteobacteria</taxon>
        <taxon>Alteromonadales</taxon>
        <taxon>Pseudoalteromonadaceae</taxon>
        <taxon>Pseudoalteromonas</taxon>
    </lineage>
</organism>
<evidence type="ECO:0000313" key="3">
    <source>
        <dbReference type="Proteomes" id="UP000194841"/>
    </source>
</evidence>
<protein>
    <recommendedName>
        <fullName evidence="4">Manganese transporter</fullName>
    </recommendedName>
</protein>
<dbReference type="Proteomes" id="UP000194841">
    <property type="component" value="Unassembled WGS sequence"/>
</dbReference>
<dbReference type="InterPro" id="IPR021552">
    <property type="entry name" value="ArsP_2"/>
</dbReference>
<feature type="transmembrane region" description="Helical" evidence="1">
    <location>
        <begin position="48"/>
        <end position="66"/>
    </location>
</feature>
<reference evidence="2 3" key="1">
    <citation type="submission" date="2017-02" db="EMBL/GenBank/DDBJ databases">
        <title>Pseudoalteromonas ulvae TC14 Genome.</title>
        <authorList>
            <person name="Molmeret M."/>
        </authorList>
    </citation>
    <scope>NUCLEOTIDE SEQUENCE [LARGE SCALE GENOMIC DNA]</scope>
    <source>
        <strain evidence="2">TC14</strain>
    </source>
</reference>
<feature type="transmembrane region" description="Helical" evidence="1">
    <location>
        <begin position="195"/>
        <end position="214"/>
    </location>
</feature>
<keyword evidence="1" id="KW-1133">Transmembrane helix</keyword>
<evidence type="ECO:0000313" key="2">
    <source>
        <dbReference type="EMBL" id="OUL56730.1"/>
    </source>
</evidence>
<dbReference type="NCBIfam" id="NF037962">
    <property type="entry name" value="arsenic_eff"/>
    <property type="match status" value="1"/>
</dbReference>
<dbReference type="Pfam" id="PF11449">
    <property type="entry name" value="ArsP_2"/>
    <property type="match status" value="1"/>
</dbReference>
<feature type="transmembrane region" description="Helical" evidence="1">
    <location>
        <begin position="142"/>
        <end position="160"/>
    </location>
</feature>
<dbReference type="AlphaFoldDB" id="A0A244CM93"/>
<evidence type="ECO:0000256" key="1">
    <source>
        <dbReference type="SAM" id="Phobius"/>
    </source>
</evidence>
<evidence type="ECO:0008006" key="4">
    <source>
        <dbReference type="Google" id="ProtNLM"/>
    </source>
</evidence>
<sequence>MNLLFAQQRVFFKQFAFKQKRLLLPFFILVCLLHPATAQTTLLAITDAYLQVTLFVAATLYLYYFLSERYSFLDFNFVRSKHPHLEVPLATLMGALPGCGGAILVVTQYTKRQASFGAVVAVLTATMGDAAFLLMATEPLTALLVISLCGFSGIIAGFVVNTFHDYHYLAPQQPCQEQDTQPKNDTVLSKGSRLFWQWTLAPGVCIALLIAFQFDFSLISVHATQWLQGLSVVAILMILFSWALSQQGNSYQDVAAEPKPETPFNVWHKIINDTHFVTAWVVVAFVSYELSVSIFDLDFQSLLGGYVALAPLMAMAIGLLPGCGPQILVTSLYLQGALPLGALVANAVANDGDALFPAIALAPKAALIATVYSALPALLVGYSVFLLF</sequence>
<dbReference type="OrthoDB" id="3776971at2"/>
<name>A0A244CM93_PSEDV</name>
<feature type="transmembrane region" description="Helical" evidence="1">
    <location>
        <begin position="365"/>
        <end position="387"/>
    </location>
</feature>
<keyword evidence="1" id="KW-0812">Transmembrane</keyword>
<proteinExistence type="predicted"/>
<feature type="transmembrane region" description="Helical" evidence="1">
    <location>
        <begin position="115"/>
        <end position="135"/>
    </location>
</feature>